<dbReference type="InterPro" id="IPR015943">
    <property type="entry name" value="WD40/YVTN_repeat-like_dom_sf"/>
</dbReference>
<dbReference type="SMART" id="SM00320">
    <property type="entry name" value="WD40"/>
    <property type="match status" value="4"/>
</dbReference>
<evidence type="ECO:0000313" key="11">
    <source>
        <dbReference type="Proteomes" id="UP000652761"/>
    </source>
</evidence>
<dbReference type="OrthoDB" id="542917at2759"/>
<feature type="non-terminal residue" evidence="10">
    <location>
        <position position="657"/>
    </location>
</feature>
<dbReference type="Proteomes" id="UP000652761">
    <property type="component" value="Unassembled WGS sequence"/>
</dbReference>
<evidence type="ECO:0000256" key="4">
    <source>
        <dbReference type="ARBA" id="ARBA00022574"/>
    </source>
</evidence>
<evidence type="ECO:0000256" key="8">
    <source>
        <dbReference type="ARBA" id="ARBA00022927"/>
    </source>
</evidence>
<keyword evidence="3" id="KW-0813">Transport</keyword>
<organism evidence="10 11">
    <name type="scientific">Colocasia esculenta</name>
    <name type="common">Wild taro</name>
    <name type="synonym">Arum esculentum</name>
    <dbReference type="NCBI Taxonomy" id="4460"/>
    <lineage>
        <taxon>Eukaryota</taxon>
        <taxon>Viridiplantae</taxon>
        <taxon>Streptophyta</taxon>
        <taxon>Embryophyta</taxon>
        <taxon>Tracheophyta</taxon>
        <taxon>Spermatophyta</taxon>
        <taxon>Magnoliopsida</taxon>
        <taxon>Liliopsida</taxon>
        <taxon>Araceae</taxon>
        <taxon>Aroideae</taxon>
        <taxon>Colocasieae</taxon>
        <taxon>Colocasia</taxon>
    </lineage>
</organism>
<protein>
    <recommendedName>
        <fullName evidence="12">Protein transport protein SEC31 homolog B</fullName>
    </recommendedName>
</protein>
<feature type="repeat" description="WD" evidence="9">
    <location>
        <begin position="281"/>
        <end position="323"/>
    </location>
</feature>
<keyword evidence="6" id="KW-0256">Endoplasmic reticulum</keyword>
<keyword evidence="5" id="KW-0677">Repeat</keyword>
<dbReference type="GO" id="GO:0005198">
    <property type="term" value="F:structural molecule activity"/>
    <property type="evidence" value="ECO:0007669"/>
    <property type="project" value="TreeGrafter"/>
</dbReference>
<dbReference type="InterPro" id="IPR036322">
    <property type="entry name" value="WD40_repeat_dom_sf"/>
</dbReference>
<dbReference type="GO" id="GO:0015031">
    <property type="term" value="P:protein transport"/>
    <property type="evidence" value="ECO:0007669"/>
    <property type="project" value="UniProtKB-KW"/>
</dbReference>
<comment type="caution">
    <text evidence="10">The sequence shown here is derived from an EMBL/GenBank/DDBJ whole genome shotgun (WGS) entry which is preliminary data.</text>
</comment>
<evidence type="ECO:0000256" key="3">
    <source>
        <dbReference type="ARBA" id="ARBA00022448"/>
    </source>
</evidence>
<dbReference type="EMBL" id="NMUH01000005">
    <property type="protein sequence ID" value="MQL67954.1"/>
    <property type="molecule type" value="Genomic_DNA"/>
</dbReference>
<keyword evidence="7" id="KW-0931">ER-Golgi transport</keyword>
<reference evidence="10" key="1">
    <citation type="submission" date="2017-07" db="EMBL/GenBank/DDBJ databases">
        <title>Taro Niue Genome Assembly and Annotation.</title>
        <authorList>
            <person name="Atibalentja N."/>
            <person name="Keating K."/>
            <person name="Fields C.J."/>
        </authorList>
    </citation>
    <scope>NUCLEOTIDE SEQUENCE</scope>
    <source>
        <strain evidence="10">Niue_2</strain>
        <tissue evidence="10">Leaf</tissue>
    </source>
</reference>
<proteinExistence type="inferred from homology"/>
<keyword evidence="8" id="KW-0653">Protein transport</keyword>
<dbReference type="GO" id="GO:0070971">
    <property type="term" value="C:endoplasmic reticulum exit site"/>
    <property type="evidence" value="ECO:0007669"/>
    <property type="project" value="TreeGrafter"/>
</dbReference>
<dbReference type="AlphaFoldDB" id="A0A843TEA1"/>
<evidence type="ECO:0000256" key="6">
    <source>
        <dbReference type="ARBA" id="ARBA00022824"/>
    </source>
</evidence>
<gene>
    <name evidence="10" type="ORF">Taro_000254</name>
</gene>
<evidence type="ECO:0000256" key="5">
    <source>
        <dbReference type="ARBA" id="ARBA00022737"/>
    </source>
</evidence>
<evidence type="ECO:0000256" key="7">
    <source>
        <dbReference type="ARBA" id="ARBA00022892"/>
    </source>
</evidence>
<dbReference type="GO" id="GO:0090110">
    <property type="term" value="P:COPII-coated vesicle cargo loading"/>
    <property type="evidence" value="ECO:0007669"/>
    <property type="project" value="TreeGrafter"/>
</dbReference>
<dbReference type="Gene3D" id="2.130.10.10">
    <property type="entry name" value="YVTN repeat-like/Quinoprotein amine dehydrogenase"/>
    <property type="match status" value="2"/>
</dbReference>
<dbReference type="InterPro" id="IPR001680">
    <property type="entry name" value="WD40_rpt"/>
</dbReference>
<comment type="subcellular location">
    <subcellularLocation>
        <location evidence="1">Endoplasmic reticulum</location>
    </subcellularLocation>
</comment>
<dbReference type="PROSITE" id="PS50082">
    <property type="entry name" value="WD_REPEATS_2"/>
    <property type="match status" value="2"/>
</dbReference>
<dbReference type="PANTHER" id="PTHR13923">
    <property type="entry name" value="SEC31-RELATED PROTEIN"/>
    <property type="match status" value="1"/>
</dbReference>
<sequence>LALVSAPISPLSRFAFSFSLSPDPQFPRYASPSRLCSSYASRHLQGVTSPRSAMAAAACVKSVARSALAAFAPEAPYLAAGTMAGAVDLSFSSSANLEIFNLDLQSEGHELPLAGACPSGERFHRLSWGRPPPSPSEDYALGLVAGGLVDGAVGVWNPIKLISAGSNEVEDALVARLEKHKGAVRGLEFCSLQPNLLASGADEGELCIWDVGKPSEPNLFPTLKPILASTSYNGVTDSRRCTVLQWNPDMSTQLIIAADAGNSSSLRLWDVRRAIAPLKEFVGHTEGVIAMSWCPIDSLYLLTCAKDNRTICWDTVNGEIVRELPPSTSCNFDVHWCPKIPGAIAASSFDVKIGIYNIEACSRPAVLDGNFQTPVTLRAPKWLKCPVGVSFGFGGKLVSFRPSSSPPGASTPTSEVFMHSLVTESSLVSRSTEFEAAIQNGERASLRTLSGDDKETWGFLKVMFEDDGTARTKLLAHLGFSVSNGSEHVADELGSELASNLSLDQNTSEGAAVGKGESSAFDIDNGEDFFNNPVHSSDSLTVEASNAPTANVVQSELEESVESPDSSFDESIRHALIVGDYKGAVAQCISANRMADALVIAHMGGPSLWESTLDRYLSKSNLSYIKVVSAMVKNDLMALVNTRPLDSWKETLALLCT</sequence>
<evidence type="ECO:0008006" key="12">
    <source>
        <dbReference type="Google" id="ProtNLM"/>
    </source>
</evidence>
<evidence type="ECO:0000256" key="2">
    <source>
        <dbReference type="ARBA" id="ARBA00009358"/>
    </source>
</evidence>
<comment type="similarity">
    <text evidence="2">Belongs to the WD repeat SEC31 family.</text>
</comment>
<feature type="non-terminal residue" evidence="10">
    <location>
        <position position="1"/>
    </location>
</feature>
<evidence type="ECO:0000256" key="1">
    <source>
        <dbReference type="ARBA" id="ARBA00004240"/>
    </source>
</evidence>
<feature type="repeat" description="WD" evidence="9">
    <location>
        <begin position="177"/>
        <end position="211"/>
    </location>
</feature>
<dbReference type="SUPFAM" id="SSF50978">
    <property type="entry name" value="WD40 repeat-like"/>
    <property type="match status" value="1"/>
</dbReference>
<dbReference type="PANTHER" id="PTHR13923:SF11">
    <property type="entry name" value="SECRETORY 31, ISOFORM D"/>
    <property type="match status" value="1"/>
</dbReference>
<keyword evidence="11" id="KW-1185">Reference proteome</keyword>
<dbReference type="GO" id="GO:0007029">
    <property type="term" value="P:endoplasmic reticulum organization"/>
    <property type="evidence" value="ECO:0007669"/>
    <property type="project" value="TreeGrafter"/>
</dbReference>
<evidence type="ECO:0000313" key="10">
    <source>
        <dbReference type="EMBL" id="MQL67954.1"/>
    </source>
</evidence>
<keyword evidence="4 9" id="KW-0853">WD repeat</keyword>
<dbReference type="InterPro" id="IPR040251">
    <property type="entry name" value="SEC31-like"/>
</dbReference>
<dbReference type="GO" id="GO:0030127">
    <property type="term" value="C:COPII vesicle coat"/>
    <property type="evidence" value="ECO:0007669"/>
    <property type="project" value="TreeGrafter"/>
</dbReference>
<dbReference type="Pfam" id="PF00400">
    <property type="entry name" value="WD40"/>
    <property type="match status" value="2"/>
</dbReference>
<accession>A0A843TEA1</accession>
<dbReference type="Gene3D" id="1.25.40.1030">
    <property type="match status" value="1"/>
</dbReference>
<evidence type="ECO:0000256" key="9">
    <source>
        <dbReference type="PROSITE-ProRule" id="PRU00221"/>
    </source>
</evidence>
<name>A0A843TEA1_COLES</name>